<reference evidence="4 5" key="1">
    <citation type="submission" date="2019-07" db="EMBL/GenBank/DDBJ databases">
        <title>Finished genome of Venturia effusa.</title>
        <authorList>
            <person name="Young C.A."/>
            <person name="Cox M.P."/>
            <person name="Ganley A.R.D."/>
            <person name="David W.J."/>
        </authorList>
    </citation>
    <scope>NUCLEOTIDE SEQUENCE [LARGE SCALE GENOMIC DNA]</scope>
    <source>
        <strain evidence="5">albino</strain>
    </source>
</reference>
<feature type="domain" description="Zn(2)-C6 fungal-type" evidence="3">
    <location>
        <begin position="128"/>
        <end position="162"/>
    </location>
</feature>
<dbReference type="SUPFAM" id="SSF57701">
    <property type="entry name" value="Zn2/Cys6 DNA-binding domain"/>
    <property type="match status" value="1"/>
</dbReference>
<evidence type="ECO:0000256" key="2">
    <source>
        <dbReference type="SAM" id="MobiDB-lite"/>
    </source>
</evidence>
<accession>A0A517L4H2</accession>
<dbReference type="GO" id="GO:0000981">
    <property type="term" value="F:DNA-binding transcription factor activity, RNA polymerase II-specific"/>
    <property type="evidence" value="ECO:0007669"/>
    <property type="project" value="InterPro"/>
</dbReference>
<keyword evidence="1" id="KW-0539">Nucleus</keyword>
<feature type="compositionally biased region" description="Low complexity" evidence="2">
    <location>
        <begin position="308"/>
        <end position="327"/>
    </location>
</feature>
<dbReference type="Proteomes" id="UP000316270">
    <property type="component" value="Chromosome 4"/>
</dbReference>
<organism evidence="4 5">
    <name type="scientific">Venturia effusa</name>
    <dbReference type="NCBI Taxonomy" id="50376"/>
    <lineage>
        <taxon>Eukaryota</taxon>
        <taxon>Fungi</taxon>
        <taxon>Dikarya</taxon>
        <taxon>Ascomycota</taxon>
        <taxon>Pezizomycotina</taxon>
        <taxon>Dothideomycetes</taxon>
        <taxon>Pleosporomycetidae</taxon>
        <taxon>Venturiales</taxon>
        <taxon>Venturiaceae</taxon>
        <taxon>Venturia</taxon>
    </lineage>
</organism>
<feature type="compositionally biased region" description="Polar residues" evidence="2">
    <location>
        <begin position="361"/>
        <end position="373"/>
    </location>
</feature>
<dbReference type="OrthoDB" id="5401558at2759"/>
<dbReference type="InterPro" id="IPR036864">
    <property type="entry name" value="Zn2-C6_fun-type_DNA-bd_sf"/>
</dbReference>
<feature type="compositionally biased region" description="Low complexity" evidence="2">
    <location>
        <begin position="399"/>
        <end position="414"/>
    </location>
</feature>
<feature type="compositionally biased region" description="Basic and acidic residues" evidence="2">
    <location>
        <begin position="436"/>
        <end position="448"/>
    </location>
</feature>
<dbReference type="AlphaFoldDB" id="A0A517L4H2"/>
<sequence length="448" mass="47755">MYPNHSGGQNTPPPAQASSYHYPPPPSQAPPPAGYPPASQPPTSLPSLSERYPQPPPPDMALHHPAPPQYPPQPPPGYPPQPAHYHQQPPYRTHDPYRQGPPPPHGVHPYPYPPQQHQPAPRQRTAIACRYCRRRKIRCSGFDQSEDGRCANCQRFSQECVFTPVSAQTQAFVPVHAVFGRGQHSQGQQLYGAYGQPLPPPQPGQPDPYAASRPPQPYTLPSPTGPLPGQHPHYQQQPQPPQSHAQHYPPPTAQAPVPGYDDRNVVNGNRKRPSGEPHTPTIPPPNPATVTNGAHAESYRYPDPTTLGAPPVSPASSVSHQSGASAPAHQPYYGSQPPQQRNSPPPPAPYAPESRASASPNSTTAIGPSTTQYPPYPGEQKLAPPSNRSDGRTPPPASTPVGTPTSAAASAGGVTRPGMSISSIVSGDAASPGTRSARDQDMLKRLGK</sequence>
<feature type="compositionally biased region" description="Low complexity" evidence="2">
    <location>
        <begin position="351"/>
        <end position="360"/>
    </location>
</feature>
<dbReference type="EMBL" id="CP042188">
    <property type="protein sequence ID" value="QDS70535.1"/>
    <property type="molecule type" value="Genomic_DNA"/>
</dbReference>
<evidence type="ECO:0000313" key="4">
    <source>
        <dbReference type="EMBL" id="QDS70535.1"/>
    </source>
</evidence>
<feature type="compositionally biased region" description="Pro residues" evidence="2">
    <location>
        <begin position="22"/>
        <end position="44"/>
    </location>
</feature>
<feature type="compositionally biased region" description="Pro residues" evidence="2">
    <location>
        <begin position="53"/>
        <end position="82"/>
    </location>
</feature>
<dbReference type="STRING" id="50376.A0A517L4H2"/>
<gene>
    <name evidence="4" type="ORF">FKW77_010347</name>
</gene>
<feature type="compositionally biased region" description="Pro residues" evidence="2">
    <location>
        <begin position="214"/>
        <end position="226"/>
    </location>
</feature>
<feature type="region of interest" description="Disordered" evidence="2">
    <location>
        <begin position="1"/>
        <end position="122"/>
    </location>
</feature>
<keyword evidence="5" id="KW-1185">Reference proteome</keyword>
<dbReference type="PROSITE" id="PS00463">
    <property type="entry name" value="ZN2_CY6_FUNGAL_1"/>
    <property type="match status" value="1"/>
</dbReference>
<name>A0A517L4H2_9PEZI</name>
<proteinExistence type="predicted"/>
<feature type="compositionally biased region" description="Pro residues" evidence="2">
    <location>
        <begin position="99"/>
        <end position="116"/>
    </location>
</feature>
<feature type="region of interest" description="Disordered" evidence="2">
    <location>
        <begin position="189"/>
        <end position="448"/>
    </location>
</feature>
<dbReference type="Gene3D" id="4.10.240.10">
    <property type="entry name" value="Zn(2)-C6 fungal-type DNA-binding domain"/>
    <property type="match status" value="1"/>
</dbReference>
<dbReference type="PROSITE" id="PS50048">
    <property type="entry name" value="ZN2_CY6_FUNGAL_2"/>
    <property type="match status" value="1"/>
</dbReference>
<evidence type="ECO:0000259" key="3">
    <source>
        <dbReference type="PROSITE" id="PS50048"/>
    </source>
</evidence>
<feature type="compositionally biased region" description="Polar residues" evidence="2">
    <location>
        <begin position="1"/>
        <end position="10"/>
    </location>
</feature>
<dbReference type="CDD" id="cd00067">
    <property type="entry name" value="GAL4"/>
    <property type="match status" value="1"/>
</dbReference>
<evidence type="ECO:0000256" key="1">
    <source>
        <dbReference type="ARBA" id="ARBA00023242"/>
    </source>
</evidence>
<protein>
    <recommendedName>
        <fullName evidence="3">Zn(2)-C6 fungal-type domain-containing protein</fullName>
    </recommendedName>
</protein>
<dbReference type="PRINTS" id="PR01217">
    <property type="entry name" value="PRICHEXTENSN"/>
</dbReference>
<dbReference type="GO" id="GO:0008270">
    <property type="term" value="F:zinc ion binding"/>
    <property type="evidence" value="ECO:0007669"/>
    <property type="project" value="InterPro"/>
</dbReference>
<dbReference type="InterPro" id="IPR001138">
    <property type="entry name" value="Zn2Cys6_DnaBD"/>
</dbReference>
<dbReference type="Pfam" id="PF00172">
    <property type="entry name" value="Zn_clus"/>
    <property type="match status" value="1"/>
</dbReference>
<dbReference type="SMART" id="SM00066">
    <property type="entry name" value="GAL4"/>
    <property type="match status" value="1"/>
</dbReference>
<feature type="compositionally biased region" description="Pro residues" evidence="2">
    <location>
        <begin position="197"/>
        <end position="206"/>
    </location>
</feature>
<feature type="compositionally biased region" description="Low complexity" evidence="2">
    <location>
        <begin position="227"/>
        <end position="247"/>
    </location>
</feature>
<evidence type="ECO:0000313" key="5">
    <source>
        <dbReference type="Proteomes" id="UP000316270"/>
    </source>
</evidence>